<reference evidence="4 5" key="1">
    <citation type="submission" date="2024-01" db="EMBL/GenBank/DDBJ databases">
        <title>A draft genome for a cacao thread blight-causing isolate of Paramarasmius palmivorus.</title>
        <authorList>
            <person name="Baruah I.K."/>
            <person name="Bukari Y."/>
            <person name="Amoako-Attah I."/>
            <person name="Meinhardt L.W."/>
            <person name="Bailey B.A."/>
            <person name="Cohen S.P."/>
        </authorList>
    </citation>
    <scope>NUCLEOTIDE SEQUENCE [LARGE SCALE GENOMIC DNA]</scope>
    <source>
        <strain evidence="4 5">GH-12</strain>
    </source>
</reference>
<protein>
    <submittedName>
        <fullName evidence="4">Gypsy retrotransposon integrase-like protein 1</fullName>
    </submittedName>
</protein>
<keyword evidence="1" id="KW-0539">Nucleus</keyword>
<feature type="region of interest" description="Disordered" evidence="2">
    <location>
        <begin position="125"/>
        <end position="157"/>
    </location>
</feature>
<dbReference type="EMBL" id="JAYKXP010000056">
    <property type="protein sequence ID" value="KAK7034653.1"/>
    <property type="molecule type" value="Genomic_DNA"/>
</dbReference>
<feature type="region of interest" description="Disordered" evidence="2">
    <location>
        <begin position="667"/>
        <end position="690"/>
    </location>
</feature>
<gene>
    <name evidence="4" type="primary">GIN1_16</name>
    <name evidence="4" type="ORF">VNI00_012295</name>
</gene>
<evidence type="ECO:0000256" key="1">
    <source>
        <dbReference type="ARBA" id="ARBA00023242"/>
    </source>
</evidence>
<dbReference type="PANTHER" id="PTHR46910:SF38">
    <property type="entry name" value="ZN(2)-C6 FUNGAL-TYPE DOMAIN-CONTAINING PROTEIN"/>
    <property type="match status" value="1"/>
</dbReference>
<dbReference type="Proteomes" id="UP001383192">
    <property type="component" value="Unassembled WGS sequence"/>
</dbReference>
<dbReference type="PANTHER" id="PTHR46910">
    <property type="entry name" value="TRANSCRIPTION FACTOR PDR1"/>
    <property type="match status" value="1"/>
</dbReference>
<evidence type="ECO:0000256" key="2">
    <source>
        <dbReference type="SAM" id="MobiDB-lite"/>
    </source>
</evidence>
<sequence length="850" mass="96081">MVLKEEAPRDADCRTLAMNVEEGKFGAIVLPLQEIVAPAAHPYALSVHMIYRKRVSNLSPRSQNVNEQFESPSKKSDTARSLVNAILSSSKPYSIPEDPAIVREILVDLANYARSLDRQLLLARGQPPDQHESPQSSTSPATSSMTPEPEPEVREVPDSIDSLAEDLRKISLTHSKRHFGKSSTFMLVQSAMDARRDVLGDRAFTAAALAKYQRLEFWKPFEWQRLIEPNPPELVFPEDDLMRNLIDIYFTALNPFFPLLHRPTFDRALAEGEHKNNRSFGYTVLAVCAVASRQSNDPRNLSEDTTSEHSLGWKWFRQIPIMRPNFAEPPSLYDLQLCSLSVFYLQSTSTPEAAWTIVGLGIRFAQEMGVHRRKANSTKPTVEEELWKRAFWLLISIDLFMSAFLGRPRATTPDDFDVDLPEECDDEYWETEDPDKAFIQPEGKPSILSFFVSFLKLLDIIGFAHRTLYSVRKSELWTGMGITGMDWKQKAVVELDSALNKFVDTIPAHLKWDAPKENIIFFQQSAMLYATYYWTQIQVHRPFIPRPGQASVLPFPSLAICSNAARTTVHVLGVLQERRDKDRQFIGLEMVPNILTPLFASALILLVSVWRGRRTTTSTSESEKEMSDVYRCINMIKPYESRYQTAGRICDILNAVVAIGSLPRSAREQTNSLKRPRSPGDDGDQDPNVSNAQECIQDLHDLYHLEEATTKGTNKPKLFFGCHLGFRCLEPIVRRANELRRLRKFPVSLRRSTPNEIIPNTIFPAEPPPVINYSAGLPIGMEFATPQTFNNPMAGRIEPQQHAGVVPVADSMWYPSGNASIESQDEWASDWNLFMASVDDLLLGAVEGHV</sequence>
<dbReference type="GO" id="GO:0008270">
    <property type="term" value="F:zinc ion binding"/>
    <property type="evidence" value="ECO:0007669"/>
    <property type="project" value="InterPro"/>
</dbReference>
<dbReference type="InterPro" id="IPR050987">
    <property type="entry name" value="AtrR-like"/>
</dbReference>
<dbReference type="InterPro" id="IPR007219">
    <property type="entry name" value="XnlR_reg_dom"/>
</dbReference>
<name>A0AAW0C5U7_9AGAR</name>
<dbReference type="AlphaFoldDB" id="A0AAW0C5U7"/>
<dbReference type="Pfam" id="PF04082">
    <property type="entry name" value="Fungal_trans"/>
    <property type="match status" value="1"/>
</dbReference>
<dbReference type="GO" id="GO:0003700">
    <property type="term" value="F:DNA-binding transcription factor activity"/>
    <property type="evidence" value="ECO:0007669"/>
    <property type="project" value="InterPro"/>
</dbReference>
<accession>A0AAW0C5U7</accession>
<dbReference type="SMART" id="SM00906">
    <property type="entry name" value="Fungal_trans"/>
    <property type="match status" value="1"/>
</dbReference>
<organism evidence="4 5">
    <name type="scientific">Paramarasmius palmivorus</name>
    <dbReference type="NCBI Taxonomy" id="297713"/>
    <lineage>
        <taxon>Eukaryota</taxon>
        <taxon>Fungi</taxon>
        <taxon>Dikarya</taxon>
        <taxon>Basidiomycota</taxon>
        <taxon>Agaricomycotina</taxon>
        <taxon>Agaricomycetes</taxon>
        <taxon>Agaricomycetidae</taxon>
        <taxon>Agaricales</taxon>
        <taxon>Marasmiineae</taxon>
        <taxon>Marasmiaceae</taxon>
        <taxon>Paramarasmius</taxon>
    </lineage>
</organism>
<evidence type="ECO:0000259" key="3">
    <source>
        <dbReference type="SMART" id="SM00906"/>
    </source>
</evidence>
<proteinExistence type="predicted"/>
<feature type="compositionally biased region" description="Low complexity" evidence="2">
    <location>
        <begin position="133"/>
        <end position="147"/>
    </location>
</feature>
<comment type="caution">
    <text evidence="4">The sequence shown here is derived from an EMBL/GenBank/DDBJ whole genome shotgun (WGS) entry which is preliminary data.</text>
</comment>
<dbReference type="CDD" id="cd12148">
    <property type="entry name" value="fungal_TF_MHR"/>
    <property type="match status" value="1"/>
</dbReference>
<dbReference type="GO" id="GO:0003677">
    <property type="term" value="F:DNA binding"/>
    <property type="evidence" value="ECO:0007669"/>
    <property type="project" value="InterPro"/>
</dbReference>
<dbReference type="GO" id="GO:0006351">
    <property type="term" value="P:DNA-templated transcription"/>
    <property type="evidence" value="ECO:0007669"/>
    <property type="project" value="InterPro"/>
</dbReference>
<evidence type="ECO:0000313" key="5">
    <source>
        <dbReference type="Proteomes" id="UP001383192"/>
    </source>
</evidence>
<evidence type="ECO:0000313" key="4">
    <source>
        <dbReference type="EMBL" id="KAK7034653.1"/>
    </source>
</evidence>
<keyword evidence="5" id="KW-1185">Reference proteome</keyword>
<feature type="domain" description="Xylanolytic transcriptional activator regulatory" evidence="3">
    <location>
        <begin position="354"/>
        <end position="427"/>
    </location>
</feature>